<dbReference type="InterPro" id="IPR025428">
    <property type="entry name" value="Spore_YhaL"/>
</dbReference>
<dbReference type="OrthoDB" id="2454520at2"/>
<evidence type="ECO:0000256" key="1">
    <source>
        <dbReference type="SAM" id="Phobius"/>
    </source>
</evidence>
<reference evidence="2 3" key="1">
    <citation type="submission" date="2015-08" db="EMBL/GenBank/DDBJ databases">
        <title>Draft Genome Sequence of Bacillus vietnamensis UCD-SED5.</title>
        <authorList>
            <person name="Lee R.D."/>
            <person name="Jospin G."/>
            <person name="Lang J.M."/>
            <person name="Coil D.A."/>
            <person name="Eisen J.A."/>
        </authorList>
    </citation>
    <scope>NUCLEOTIDE SEQUENCE [LARGE SCALE GENOMIC DNA]</scope>
    <source>
        <strain evidence="2 3">UCD-SED5</strain>
    </source>
</reference>
<dbReference type="Proteomes" id="UP000050398">
    <property type="component" value="Unassembled WGS sequence"/>
</dbReference>
<keyword evidence="1" id="KW-0472">Membrane</keyword>
<gene>
    <name evidence="2" type="ORF">AM506_02590</name>
</gene>
<dbReference type="AlphaFoldDB" id="A0A0P6WL88"/>
<evidence type="ECO:0008006" key="4">
    <source>
        <dbReference type="Google" id="ProtNLM"/>
    </source>
</evidence>
<evidence type="ECO:0000313" key="2">
    <source>
        <dbReference type="EMBL" id="KPL61532.1"/>
    </source>
</evidence>
<evidence type="ECO:0000313" key="3">
    <source>
        <dbReference type="Proteomes" id="UP000050398"/>
    </source>
</evidence>
<dbReference type="PATRIC" id="fig|218284.4.peg.549"/>
<name>A0A0P6WL88_9BACI</name>
<keyword evidence="1" id="KW-1133">Transmembrane helix</keyword>
<dbReference type="RefSeq" id="WP_060670490.1">
    <property type="nucleotide sequence ID" value="NZ_JBCNGU010000008.1"/>
</dbReference>
<dbReference type="eggNOG" id="ENOG50336J9">
    <property type="taxonomic scope" value="Bacteria"/>
</dbReference>
<protein>
    <recommendedName>
        <fullName evidence="4">Sporulation protein YhaL</fullName>
    </recommendedName>
</protein>
<organism evidence="2 3">
    <name type="scientific">Rossellomorea vietnamensis</name>
    <dbReference type="NCBI Taxonomy" id="218284"/>
    <lineage>
        <taxon>Bacteria</taxon>
        <taxon>Bacillati</taxon>
        <taxon>Bacillota</taxon>
        <taxon>Bacilli</taxon>
        <taxon>Bacillales</taxon>
        <taxon>Bacillaceae</taxon>
        <taxon>Rossellomorea</taxon>
    </lineage>
</organism>
<sequence length="59" mass="7046">MTLPIWMYLVVAGIFGSAFMTIKSAKEEKTLEDEWIEKEGEVYIHRMEEEKEKRRHLTS</sequence>
<accession>A0A0P6WL88</accession>
<proteinExistence type="predicted"/>
<feature type="transmembrane region" description="Helical" evidence="1">
    <location>
        <begin position="6"/>
        <end position="22"/>
    </location>
</feature>
<dbReference type="Pfam" id="PF14147">
    <property type="entry name" value="Spore_YhaL"/>
    <property type="match status" value="1"/>
</dbReference>
<keyword evidence="1" id="KW-0812">Transmembrane</keyword>
<dbReference type="EMBL" id="LIXZ01000001">
    <property type="protein sequence ID" value="KPL61532.1"/>
    <property type="molecule type" value="Genomic_DNA"/>
</dbReference>
<comment type="caution">
    <text evidence="2">The sequence shown here is derived from an EMBL/GenBank/DDBJ whole genome shotgun (WGS) entry which is preliminary data.</text>
</comment>